<dbReference type="EMBL" id="CP023994">
    <property type="protein sequence ID" value="AWR20705.1"/>
    <property type="molecule type" value="Genomic_DNA"/>
</dbReference>
<sequence length="46" mass="5010">MVATNSEASQVSDALESLSEEERAELVALAEDSSYVTPRVMSHLKE</sequence>
<keyword evidence="3" id="KW-1185">Reference proteome</keyword>
<evidence type="ECO:0000313" key="2">
    <source>
        <dbReference type="EMBL" id="AWR20705.1"/>
    </source>
</evidence>
<evidence type="ECO:0000313" key="3">
    <source>
        <dbReference type="Proteomes" id="UP000246894"/>
    </source>
</evidence>
<proteinExistence type="predicted"/>
<organism evidence="2 3">
    <name type="scientific">Aurantimicrobium photophilum</name>
    <dbReference type="NCBI Taxonomy" id="1987356"/>
    <lineage>
        <taxon>Bacteria</taxon>
        <taxon>Bacillati</taxon>
        <taxon>Actinomycetota</taxon>
        <taxon>Actinomycetes</taxon>
        <taxon>Micrococcales</taxon>
        <taxon>Microbacteriaceae</taxon>
        <taxon>Aurantimicrobium</taxon>
    </lineage>
</organism>
<reference evidence="2 3" key="1">
    <citation type="submission" date="2017-10" db="EMBL/GenBank/DDBJ databases">
        <title>Genome of an Actinobacterium that displays light-enhanced growth.</title>
        <authorList>
            <person name="Maresca J.A."/>
            <person name="Hempel P."/>
            <person name="Shevchenko O."/>
            <person name="Miller K.J."/>
            <person name="Hahn M.W."/>
        </authorList>
    </citation>
    <scope>NUCLEOTIDE SEQUENCE [LARGE SCALE GENOMIC DNA]</scope>
    <source>
        <strain evidence="2 3">MWH-Mo1</strain>
    </source>
</reference>
<feature type="compositionally biased region" description="Polar residues" evidence="1">
    <location>
        <begin position="1"/>
        <end position="12"/>
    </location>
</feature>
<gene>
    <name evidence="2" type="ORF">AURMO_00080</name>
</gene>
<evidence type="ECO:0000256" key="1">
    <source>
        <dbReference type="SAM" id="MobiDB-lite"/>
    </source>
</evidence>
<feature type="region of interest" description="Disordered" evidence="1">
    <location>
        <begin position="1"/>
        <end position="21"/>
    </location>
</feature>
<dbReference type="KEGG" id="aum:AURMO_00080"/>
<dbReference type="Proteomes" id="UP000246894">
    <property type="component" value="Chromosome"/>
</dbReference>
<accession>A0A2Z3RUV4</accession>
<name>A0A2Z3RUV4_9MICO</name>
<protein>
    <submittedName>
        <fullName evidence="2">Uncharacterized protein</fullName>
    </submittedName>
</protein>
<dbReference type="AlphaFoldDB" id="A0A2Z3RUV4"/>
<dbReference type="RefSeq" id="WP_162532616.1">
    <property type="nucleotide sequence ID" value="NZ_CP023994.1"/>
</dbReference>